<evidence type="ECO:0000256" key="1">
    <source>
        <dbReference type="SAM" id="Phobius"/>
    </source>
</evidence>
<keyword evidence="1" id="KW-0472">Membrane</keyword>
<dbReference type="EMBL" id="QYUQ01000002">
    <property type="protein sequence ID" value="RJG04045.1"/>
    <property type="molecule type" value="Genomic_DNA"/>
</dbReference>
<sequence length="119" mass="12479">MSATELPLWAALPVALLLIAGSLLTLIGSSGLLRLPNFHSRMHAPTLGNTLGLGCVLVASLLAAGAHGQRLVLQEILISVLMVTTSPVSTILLMQASLYRKHDLVDKDAQRDGSAQDSA</sequence>
<dbReference type="OrthoDB" id="9813804at2"/>
<dbReference type="AlphaFoldDB" id="A0A3A3G8R8"/>
<evidence type="ECO:0000313" key="3">
    <source>
        <dbReference type="Proteomes" id="UP000266327"/>
    </source>
</evidence>
<dbReference type="NCBIfam" id="TIGR01300">
    <property type="entry name" value="CPA3_mnhG_phaG"/>
    <property type="match status" value="1"/>
</dbReference>
<dbReference type="RefSeq" id="WP_119787529.1">
    <property type="nucleotide sequence ID" value="NZ_QYUQ01000002.1"/>
</dbReference>
<dbReference type="Proteomes" id="UP000266327">
    <property type="component" value="Unassembled WGS sequence"/>
</dbReference>
<proteinExistence type="predicted"/>
<keyword evidence="1" id="KW-1133">Transmembrane helix</keyword>
<name>A0A3A3G8R8_9BURK</name>
<gene>
    <name evidence="2" type="ORF">D3878_22665</name>
</gene>
<dbReference type="InterPro" id="IPR005133">
    <property type="entry name" value="PhaG_MnhG_YufB"/>
</dbReference>
<feature type="transmembrane region" description="Helical" evidence="1">
    <location>
        <begin position="72"/>
        <end position="94"/>
    </location>
</feature>
<dbReference type="GO" id="GO:0015385">
    <property type="term" value="F:sodium:proton antiporter activity"/>
    <property type="evidence" value="ECO:0007669"/>
    <property type="project" value="TreeGrafter"/>
</dbReference>
<dbReference type="PANTHER" id="PTHR34703">
    <property type="entry name" value="ANTIPORTER SUBUNIT MNHG2-RELATED"/>
    <property type="match status" value="1"/>
</dbReference>
<feature type="transmembrane region" description="Helical" evidence="1">
    <location>
        <begin position="6"/>
        <end position="27"/>
    </location>
</feature>
<protein>
    <submittedName>
        <fullName evidence="2">Cation:proton antiporter</fullName>
    </submittedName>
</protein>
<keyword evidence="3" id="KW-1185">Reference proteome</keyword>
<accession>A0A3A3G8R8</accession>
<comment type="caution">
    <text evidence="2">The sequence shown here is derived from an EMBL/GenBank/DDBJ whole genome shotgun (WGS) entry which is preliminary data.</text>
</comment>
<evidence type="ECO:0000313" key="2">
    <source>
        <dbReference type="EMBL" id="RJG04045.1"/>
    </source>
</evidence>
<dbReference type="Pfam" id="PF03334">
    <property type="entry name" value="PhaG_MnhG_YufB"/>
    <property type="match status" value="1"/>
</dbReference>
<feature type="transmembrane region" description="Helical" evidence="1">
    <location>
        <begin position="47"/>
        <end position="66"/>
    </location>
</feature>
<dbReference type="PANTHER" id="PTHR34703:SF1">
    <property type="entry name" value="ANTIPORTER SUBUNIT MNHG2-RELATED"/>
    <property type="match status" value="1"/>
</dbReference>
<reference evidence="3" key="1">
    <citation type="submission" date="2018-09" db="EMBL/GenBank/DDBJ databases">
        <authorList>
            <person name="Zhu H."/>
        </authorList>
    </citation>
    <scope>NUCLEOTIDE SEQUENCE [LARGE SCALE GENOMIC DNA]</scope>
    <source>
        <strain evidence="3">K1S02-23</strain>
    </source>
</reference>
<organism evidence="2 3">
    <name type="scientific">Noviherbaspirillum sedimenti</name>
    <dbReference type="NCBI Taxonomy" id="2320865"/>
    <lineage>
        <taxon>Bacteria</taxon>
        <taxon>Pseudomonadati</taxon>
        <taxon>Pseudomonadota</taxon>
        <taxon>Betaproteobacteria</taxon>
        <taxon>Burkholderiales</taxon>
        <taxon>Oxalobacteraceae</taxon>
        <taxon>Noviherbaspirillum</taxon>
    </lineage>
</organism>
<keyword evidence="1" id="KW-0812">Transmembrane</keyword>